<reference evidence="2" key="1">
    <citation type="submission" date="2023-04" db="EMBL/GenBank/DDBJ databases">
        <title>Black Yeasts Isolated from many extreme environments.</title>
        <authorList>
            <person name="Coleine C."/>
            <person name="Stajich J.E."/>
            <person name="Selbmann L."/>
        </authorList>
    </citation>
    <scope>NUCLEOTIDE SEQUENCE</scope>
    <source>
        <strain evidence="2">CCFEE 5312</strain>
    </source>
</reference>
<protein>
    <submittedName>
        <fullName evidence="2">Uncharacterized protein</fullName>
    </submittedName>
</protein>
<keyword evidence="3" id="KW-1185">Reference proteome</keyword>
<feature type="compositionally biased region" description="Gly residues" evidence="1">
    <location>
        <begin position="314"/>
        <end position="324"/>
    </location>
</feature>
<proteinExistence type="predicted"/>
<name>A0AAJ0DAY7_9PEZI</name>
<evidence type="ECO:0000313" key="2">
    <source>
        <dbReference type="EMBL" id="KAK3050330.1"/>
    </source>
</evidence>
<dbReference type="AlphaFoldDB" id="A0AAJ0DAY7"/>
<comment type="caution">
    <text evidence="2">The sequence shown here is derived from an EMBL/GenBank/DDBJ whole genome shotgun (WGS) entry which is preliminary data.</text>
</comment>
<evidence type="ECO:0000256" key="1">
    <source>
        <dbReference type="SAM" id="MobiDB-lite"/>
    </source>
</evidence>
<accession>A0AAJ0DAY7</accession>
<gene>
    <name evidence="2" type="ORF">LTR09_008479</name>
</gene>
<dbReference type="EMBL" id="JAWDJX010000033">
    <property type="protein sequence ID" value="KAK3050330.1"/>
    <property type="molecule type" value="Genomic_DNA"/>
</dbReference>
<feature type="region of interest" description="Disordered" evidence="1">
    <location>
        <begin position="309"/>
        <end position="334"/>
    </location>
</feature>
<sequence length="334" mass="38269">MAPALDLAKPMTLQRLKRAERHMSFELDKGWIHPWVAECIDRNLQTRLDFFNNECFATFDHEVPSAGSARTRSFANLRALSGPTKKCETATINIFDLKSTHSIFWFDPETPDLRFNCPTRCCDWMTDDMTFEESSYVKGALRKIHDGVYDHDPANVTLSLKFVWGEVLVLEIVCLSAAKSEAWGARMKEAGTWEWLSVVANCLYMTGTGILKEVHVIAKHEEYDFEAWICRNTLNLFYDIHPATLQDFRQRWLFKYLEDTVIEEDEFMFWGGLEYAYTHGKGGNTPMGMAIQYMIRRRSHGVEEELEGEHEVGQNGGNGIGGEGDYADGGMDWE</sequence>
<dbReference type="Proteomes" id="UP001271007">
    <property type="component" value="Unassembled WGS sequence"/>
</dbReference>
<organism evidence="2 3">
    <name type="scientific">Extremus antarcticus</name>
    <dbReference type="NCBI Taxonomy" id="702011"/>
    <lineage>
        <taxon>Eukaryota</taxon>
        <taxon>Fungi</taxon>
        <taxon>Dikarya</taxon>
        <taxon>Ascomycota</taxon>
        <taxon>Pezizomycotina</taxon>
        <taxon>Dothideomycetes</taxon>
        <taxon>Dothideomycetidae</taxon>
        <taxon>Mycosphaerellales</taxon>
        <taxon>Extremaceae</taxon>
        <taxon>Extremus</taxon>
    </lineage>
</organism>
<evidence type="ECO:0000313" key="3">
    <source>
        <dbReference type="Proteomes" id="UP001271007"/>
    </source>
</evidence>